<keyword evidence="1" id="KW-0812">Transmembrane</keyword>
<gene>
    <name evidence="2" type="ORF">GCM10007053_07600</name>
</gene>
<evidence type="ECO:0000313" key="2">
    <source>
        <dbReference type="EMBL" id="GHD28334.1"/>
    </source>
</evidence>
<protein>
    <submittedName>
        <fullName evidence="2">Uncharacterized protein</fullName>
    </submittedName>
</protein>
<evidence type="ECO:0000313" key="3">
    <source>
        <dbReference type="Proteomes" id="UP000644693"/>
    </source>
</evidence>
<keyword evidence="1" id="KW-1133">Transmembrane helix</keyword>
<dbReference type="EMBL" id="BMYM01000001">
    <property type="protein sequence ID" value="GHD28334.1"/>
    <property type="molecule type" value="Genomic_DNA"/>
</dbReference>
<keyword evidence="1" id="KW-0472">Membrane</keyword>
<dbReference type="RefSeq" id="WP_189475272.1">
    <property type="nucleotide sequence ID" value="NZ_BMYM01000001.1"/>
</dbReference>
<evidence type="ECO:0000256" key="1">
    <source>
        <dbReference type="SAM" id="Phobius"/>
    </source>
</evidence>
<accession>A0A918XEC7</accession>
<keyword evidence="3" id="KW-1185">Reference proteome</keyword>
<reference evidence="2" key="1">
    <citation type="journal article" date="2014" name="Int. J. Syst. Evol. Microbiol.">
        <title>Complete genome sequence of Corynebacterium casei LMG S-19264T (=DSM 44701T), isolated from a smear-ripened cheese.</title>
        <authorList>
            <consortium name="US DOE Joint Genome Institute (JGI-PGF)"/>
            <person name="Walter F."/>
            <person name="Albersmeier A."/>
            <person name="Kalinowski J."/>
            <person name="Ruckert C."/>
        </authorList>
    </citation>
    <scope>NUCLEOTIDE SEQUENCE</scope>
    <source>
        <strain evidence="2">KCTC 23430</strain>
    </source>
</reference>
<feature type="transmembrane region" description="Helical" evidence="1">
    <location>
        <begin position="23"/>
        <end position="39"/>
    </location>
</feature>
<proteinExistence type="predicted"/>
<comment type="caution">
    <text evidence="2">The sequence shown here is derived from an EMBL/GenBank/DDBJ whole genome shotgun (WGS) entry which is preliminary data.</text>
</comment>
<sequence>MIALCVLLLAIQMQVLWSGQWMLGFAAALLVVAALIATWRQPFPFGVLYQVGSLWHWCPQGLNGHVFVVKVELLHERAPLCSFLRLSDPEYPVCLLAVFHDSIDRPTLSALRRQLRLNSSLSQ</sequence>
<reference evidence="2" key="2">
    <citation type="submission" date="2020-09" db="EMBL/GenBank/DDBJ databases">
        <authorList>
            <person name="Sun Q."/>
            <person name="Kim S."/>
        </authorList>
    </citation>
    <scope>NUCLEOTIDE SEQUENCE</scope>
    <source>
        <strain evidence="2">KCTC 23430</strain>
    </source>
</reference>
<dbReference type="Proteomes" id="UP000644693">
    <property type="component" value="Unassembled WGS sequence"/>
</dbReference>
<name>A0A918XEC7_9GAMM</name>
<organism evidence="2 3">
    <name type="scientific">Parahalioglobus pacificus</name>
    <dbReference type="NCBI Taxonomy" id="930806"/>
    <lineage>
        <taxon>Bacteria</taxon>
        <taxon>Pseudomonadati</taxon>
        <taxon>Pseudomonadota</taxon>
        <taxon>Gammaproteobacteria</taxon>
        <taxon>Cellvibrionales</taxon>
        <taxon>Halieaceae</taxon>
        <taxon>Parahalioglobus</taxon>
    </lineage>
</organism>
<dbReference type="AlphaFoldDB" id="A0A918XEC7"/>